<dbReference type="Proteomes" id="UP000534186">
    <property type="component" value="Unassembled WGS sequence"/>
</dbReference>
<feature type="domain" description="HTH tetR-type" evidence="5">
    <location>
        <begin position="14"/>
        <end position="74"/>
    </location>
</feature>
<sequence length="201" mass="22033">MRKGTGAKRLDEPTLTSSDWIEGALQLISEAGLRALTVEALAARLGVTKGSFYWHFKGRSELLAEALRRWEHRATTEAIAGLSVISEARQRLILMLDAASQPPRSRSLYAALAEAAQDPIVRRVLNRVASARIGFLETCYRELGLPASQAKAKAVLAYSAYRGLLQLAHEAPAVLPDDWPSYSEGVLQALCPAPKTKRKLR</sequence>
<dbReference type="Pfam" id="PF00440">
    <property type="entry name" value="TetR_N"/>
    <property type="match status" value="1"/>
</dbReference>
<accession>A0A7Y9NR27</accession>
<evidence type="ECO:0000313" key="6">
    <source>
        <dbReference type="EMBL" id="NYF54003.1"/>
    </source>
</evidence>
<dbReference type="InterPro" id="IPR009057">
    <property type="entry name" value="Homeodomain-like_sf"/>
</dbReference>
<feature type="DNA-binding region" description="H-T-H motif" evidence="4">
    <location>
        <begin position="37"/>
        <end position="56"/>
    </location>
</feature>
<organism evidence="6 7">
    <name type="scientific">Tunturiibacter lichenicola</name>
    <dbReference type="NCBI Taxonomy" id="2051959"/>
    <lineage>
        <taxon>Bacteria</taxon>
        <taxon>Pseudomonadati</taxon>
        <taxon>Acidobacteriota</taxon>
        <taxon>Terriglobia</taxon>
        <taxon>Terriglobales</taxon>
        <taxon>Acidobacteriaceae</taxon>
        <taxon>Tunturiibacter</taxon>
    </lineage>
</organism>
<keyword evidence="2 4" id="KW-0238">DNA-binding</keyword>
<evidence type="ECO:0000313" key="7">
    <source>
        <dbReference type="Proteomes" id="UP000534186"/>
    </source>
</evidence>
<dbReference type="GO" id="GO:0000976">
    <property type="term" value="F:transcription cis-regulatory region binding"/>
    <property type="evidence" value="ECO:0007669"/>
    <property type="project" value="TreeGrafter"/>
</dbReference>
<dbReference type="PRINTS" id="PR00455">
    <property type="entry name" value="HTHTETR"/>
</dbReference>
<gene>
    <name evidence="6" type="ORF">HDF12_004402</name>
</gene>
<dbReference type="PANTHER" id="PTHR30055:SF234">
    <property type="entry name" value="HTH-TYPE TRANSCRIPTIONAL REGULATOR BETI"/>
    <property type="match status" value="1"/>
</dbReference>
<keyword evidence="3" id="KW-0804">Transcription</keyword>
<protein>
    <submittedName>
        <fullName evidence="6">AcrR family transcriptional regulator</fullName>
    </submittedName>
</protein>
<dbReference type="SUPFAM" id="SSF46689">
    <property type="entry name" value="Homeodomain-like"/>
    <property type="match status" value="1"/>
</dbReference>
<dbReference type="EMBL" id="JACCCV010000002">
    <property type="protein sequence ID" value="NYF54003.1"/>
    <property type="molecule type" value="Genomic_DNA"/>
</dbReference>
<dbReference type="PROSITE" id="PS50977">
    <property type="entry name" value="HTH_TETR_2"/>
    <property type="match status" value="1"/>
</dbReference>
<dbReference type="Gene3D" id="1.10.357.10">
    <property type="entry name" value="Tetracycline Repressor, domain 2"/>
    <property type="match status" value="1"/>
</dbReference>
<reference evidence="6 7" key="1">
    <citation type="submission" date="2020-07" db="EMBL/GenBank/DDBJ databases">
        <title>Genomic Encyclopedia of Type Strains, Phase IV (KMG-V): Genome sequencing to study the core and pangenomes of soil and plant-associated prokaryotes.</title>
        <authorList>
            <person name="Whitman W."/>
        </authorList>
    </citation>
    <scope>NUCLEOTIDE SEQUENCE [LARGE SCALE GENOMIC DNA]</scope>
    <source>
        <strain evidence="6 7">M8UP30</strain>
    </source>
</reference>
<evidence type="ECO:0000256" key="2">
    <source>
        <dbReference type="ARBA" id="ARBA00023125"/>
    </source>
</evidence>
<dbReference type="InterPro" id="IPR001647">
    <property type="entry name" value="HTH_TetR"/>
</dbReference>
<name>A0A7Y9NR27_9BACT</name>
<dbReference type="InterPro" id="IPR050109">
    <property type="entry name" value="HTH-type_TetR-like_transc_reg"/>
</dbReference>
<evidence type="ECO:0000256" key="1">
    <source>
        <dbReference type="ARBA" id="ARBA00023015"/>
    </source>
</evidence>
<evidence type="ECO:0000259" key="5">
    <source>
        <dbReference type="PROSITE" id="PS50977"/>
    </source>
</evidence>
<proteinExistence type="predicted"/>
<dbReference type="AlphaFoldDB" id="A0A7Y9NR27"/>
<keyword evidence="1" id="KW-0805">Transcription regulation</keyword>
<evidence type="ECO:0000256" key="4">
    <source>
        <dbReference type="PROSITE-ProRule" id="PRU00335"/>
    </source>
</evidence>
<evidence type="ECO:0000256" key="3">
    <source>
        <dbReference type="ARBA" id="ARBA00023163"/>
    </source>
</evidence>
<comment type="caution">
    <text evidence="6">The sequence shown here is derived from an EMBL/GenBank/DDBJ whole genome shotgun (WGS) entry which is preliminary data.</text>
</comment>
<dbReference type="GO" id="GO:0003700">
    <property type="term" value="F:DNA-binding transcription factor activity"/>
    <property type="evidence" value="ECO:0007669"/>
    <property type="project" value="TreeGrafter"/>
</dbReference>
<dbReference type="PANTHER" id="PTHR30055">
    <property type="entry name" value="HTH-TYPE TRANSCRIPTIONAL REGULATOR RUTR"/>
    <property type="match status" value="1"/>
</dbReference>